<evidence type="ECO:0000256" key="3">
    <source>
        <dbReference type="ARBA" id="ARBA00023002"/>
    </source>
</evidence>
<evidence type="ECO:0000313" key="5">
    <source>
        <dbReference type="EMBL" id="CZR67366.1"/>
    </source>
</evidence>
<evidence type="ECO:0000313" key="6">
    <source>
        <dbReference type="Proteomes" id="UP000184330"/>
    </source>
</evidence>
<protein>
    <submittedName>
        <fullName evidence="5">Related to 2`-hydroxyisoflavone reductase</fullName>
    </submittedName>
</protein>
<sequence>MVKIAIAGGSGQVAQEVIDALMATKKHEITILSRKGSARDMTSGIHFSAVNYNDKSDLAEALQGVHTVLSFIQLLSDTGNQSQKNLIDACISAGVKRFAPSEYSSSEVTDMPFYAGKEVIRDYLKKVNENRKVLEYTLFQPGLFLDYLGFPYKTSKHIAPLSTFIDFQHCRAIVIEDHDFFMTFTAAHDLATVVARAVDYEGEWPVIGGIRGNRVPVSKILEIGEKVRGRPFAIEKVKLEDLEAGVLKTSWTLQASHASVDEEQATNMLTTVLIAMLLSSAKGAWDVSNEFNELVPNYEFVQIDDFLAKTWEGKP</sequence>
<dbReference type="Proteomes" id="UP000184330">
    <property type="component" value="Unassembled WGS sequence"/>
</dbReference>
<dbReference type="InterPro" id="IPR008030">
    <property type="entry name" value="NmrA-like"/>
</dbReference>
<feature type="domain" description="NmrA-like" evidence="4">
    <location>
        <begin position="3"/>
        <end position="246"/>
    </location>
</feature>
<reference evidence="5 6" key="1">
    <citation type="submission" date="2016-03" db="EMBL/GenBank/DDBJ databases">
        <authorList>
            <person name="Ploux O."/>
        </authorList>
    </citation>
    <scope>NUCLEOTIDE SEQUENCE [LARGE SCALE GENOMIC DNA]</scope>
    <source>
        <strain evidence="5 6">UAMH 11012</strain>
    </source>
</reference>
<comment type="similarity">
    <text evidence="1">Belongs to the NmrA-type oxidoreductase family. Isoflavone reductase subfamily.</text>
</comment>
<organism evidence="5 6">
    <name type="scientific">Phialocephala subalpina</name>
    <dbReference type="NCBI Taxonomy" id="576137"/>
    <lineage>
        <taxon>Eukaryota</taxon>
        <taxon>Fungi</taxon>
        <taxon>Dikarya</taxon>
        <taxon>Ascomycota</taxon>
        <taxon>Pezizomycotina</taxon>
        <taxon>Leotiomycetes</taxon>
        <taxon>Helotiales</taxon>
        <taxon>Mollisiaceae</taxon>
        <taxon>Phialocephala</taxon>
        <taxon>Phialocephala fortinii species complex</taxon>
    </lineage>
</organism>
<dbReference type="Gene3D" id="3.40.50.720">
    <property type="entry name" value="NAD(P)-binding Rossmann-like Domain"/>
    <property type="match status" value="1"/>
</dbReference>
<dbReference type="InterPro" id="IPR036291">
    <property type="entry name" value="NAD(P)-bd_dom_sf"/>
</dbReference>
<dbReference type="SUPFAM" id="SSF51735">
    <property type="entry name" value="NAD(P)-binding Rossmann-fold domains"/>
    <property type="match status" value="1"/>
</dbReference>
<dbReference type="PANTHER" id="PTHR47706">
    <property type="entry name" value="NMRA-LIKE FAMILY PROTEIN"/>
    <property type="match status" value="1"/>
</dbReference>
<dbReference type="GO" id="GO:0016491">
    <property type="term" value="F:oxidoreductase activity"/>
    <property type="evidence" value="ECO:0007669"/>
    <property type="project" value="UniProtKB-KW"/>
</dbReference>
<evidence type="ECO:0000256" key="2">
    <source>
        <dbReference type="ARBA" id="ARBA00022857"/>
    </source>
</evidence>
<gene>
    <name evidence="5" type="ORF">PAC_17265</name>
</gene>
<dbReference type="AlphaFoldDB" id="A0A1L7XQN8"/>
<dbReference type="InterPro" id="IPR051609">
    <property type="entry name" value="NmrA/Isoflavone_reductase-like"/>
</dbReference>
<keyword evidence="3" id="KW-0560">Oxidoreductase</keyword>
<accession>A0A1L7XQN8</accession>
<evidence type="ECO:0000259" key="4">
    <source>
        <dbReference type="Pfam" id="PF05368"/>
    </source>
</evidence>
<dbReference type="OrthoDB" id="10000533at2759"/>
<evidence type="ECO:0000256" key="1">
    <source>
        <dbReference type="ARBA" id="ARBA00005725"/>
    </source>
</evidence>
<keyword evidence="2" id="KW-0521">NADP</keyword>
<proteinExistence type="inferred from homology"/>
<dbReference type="Pfam" id="PF05368">
    <property type="entry name" value="NmrA"/>
    <property type="match status" value="1"/>
</dbReference>
<dbReference type="PANTHER" id="PTHR47706:SF4">
    <property type="entry name" value="NMRA-LIKE DOMAIN-CONTAINING PROTEIN"/>
    <property type="match status" value="1"/>
</dbReference>
<keyword evidence="6" id="KW-1185">Reference proteome</keyword>
<name>A0A1L7XQN8_9HELO</name>
<dbReference type="EMBL" id="FJOG01000043">
    <property type="protein sequence ID" value="CZR67366.1"/>
    <property type="molecule type" value="Genomic_DNA"/>
</dbReference>